<sequence length="261" mass="28441">MGKTRLNPRLRKVFSFFTGSEFCCLLGCCSGMRWPKVHPLMSNASSIRCLITAGPTREFLDPVRFISNPSTGKMGFALAEAAVDAGWTVDLVSGPVAFEEPDGAILYPVVTAEEMYHQVDALFDACDILIMTAAVSDFRPKEQLSQKAKKEVADMTVEFERTIDILKTVTERKAHQTVVGFAAETHDVEAYARKKLESKRLDWIVANEVGQAGAGFAADTNEVLLIGADGSFRKIGPTTKSAIAIELIQVLGEARAIVSYS</sequence>
<dbReference type="SUPFAM" id="SSF102645">
    <property type="entry name" value="CoaB-like"/>
    <property type="match status" value="1"/>
</dbReference>
<evidence type="ECO:0000313" key="3">
    <source>
        <dbReference type="Proteomes" id="UP000247099"/>
    </source>
</evidence>
<evidence type="ECO:0000313" key="2">
    <source>
        <dbReference type="EMBL" id="PXA03420.1"/>
    </source>
</evidence>
<reference evidence="2 3" key="1">
    <citation type="submission" date="2018-05" db="EMBL/GenBank/DDBJ databases">
        <title>Coraliomargarita sinensis sp. nov., isolated from a marine solar saltern.</title>
        <authorList>
            <person name="Zhou L.Y."/>
        </authorList>
    </citation>
    <scope>NUCLEOTIDE SEQUENCE [LARGE SCALE GENOMIC DNA]</scope>
    <source>
        <strain evidence="2 3">WN38</strain>
    </source>
</reference>
<dbReference type="InterPro" id="IPR007085">
    <property type="entry name" value="DNA/pantothenate-metab_flavo_C"/>
</dbReference>
<dbReference type="FunCoup" id="A0A317ZE31">
    <property type="interactions" value="482"/>
</dbReference>
<dbReference type="Proteomes" id="UP000247099">
    <property type="component" value="Unassembled WGS sequence"/>
</dbReference>
<keyword evidence="3" id="KW-1185">Reference proteome</keyword>
<dbReference type="InParanoid" id="A0A317ZE31"/>
<organism evidence="2 3">
    <name type="scientific">Coraliomargarita sinensis</name>
    <dbReference type="NCBI Taxonomy" id="2174842"/>
    <lineage>
        <taxon>Bacteria</taxon>
        <taxon>Pseudomonadati</taxon>
        <taxon>Verrucomicrobiota</taxon>
        <taxon>Opitutia</taxon>
        <taxon>Puniceicoccales</taxon>
        <taxon>Coraliomargaritaceae</taxon>
        <taxon>Coraliomargarita</taxon>
    </lineage>
</organism>
<dbReference type="GO" id="GO:0015937">
    <property type="term" value="P:coenzyme A biosynthetic process"/>
    <property type="evidence" value="ECO:0007669"/>
    <property type="project" value="UniProtKB-ARBA"/>
</dbReference>
<accession>A0A317ZE31</accession>
<feature type="domain" description="DNA/pantothenate metabolism flavoprotein C-terminal" evidence="1">
    <location>
        <begin position="48"/>
        <end position="251"/>
    </location>
</feature>
<comment type="caution">
    <text evidence="2">The sequence shown here is derived from an EMBL/GenBank/DDBJ whole genome shotgun (WGS) entry which is preliminary data.</text>
</comment>
<evidence type="ECO:0000259" key="1">
    <source>
        <dbReference type="Pfam" id="PF04127"/>
    </source>
</evidence>
<dbReference type="GO" id="GO:0003824">
    <property type="term" value="F:catalytic activity"/>
    <property type="evidence" value="ECO:0007669"/>
    <property type="project" value="UniProtKB-ARBA"/>
</dbReference>
<name>A0A317ZE31_9BACT</name>
<dbReference type="Gene3D" id="3.40.50.10300">
    <property type="entry name" value="CoaB-like"/>
    <property type="match status" value="1"/>
</dbReference>
<dbReference type="AlphaFoldDB" id="A0A317ZE31"/>
<protein>
    <recommendedName>
        <fullName evidence="1">DNA/pantothenate metabolism flavoprotein C-terminal domain-containing protein</fullName>
    </recommendedName>
</protein>
<proteinExistence type="predicted"/>
<gene>
    <name evidence="2" type="ORF">DDZ13_12055</name>
</gene>
<dbReference type="Pfam" id="PF04127">
    <property type="entry name" value="DFP"/>
    <property type="match status" value="1"/>
</dbReference>
<dbReference type="InterPro" id="IPR035929">
    <property type="entry name" value="CoaB-like_sf"/>
</dbReference>
<dbReference type="EMBL" id="QHJQ01000009">
    <property type="protein sequence ID" value="PXA03420.1"/>
    <property type="molecule type" value="Genomic_DNA"/>
</dbReference>